<dbReference type="AlphaFoldDB" id="A0A8T4J1E4"/>
<feature type="non-terminal residue" evidence="1">
    <location>
        <position position="1"/>
    </location>
</feature>
<protein>
    <submittedName>
        <fullName evidence="1">Uncharacterized protein</fullName>
    </submittedName>
</protein>
<comment type="caution">
    <text evidence="1">The sequence shown here is derived from an EMBL/GenBank/DDBJ whole genome shotgun (WGS) entry which is preliminary data.</text>
</comment>
<accession>A0A8T4J1E4</accession>
<sequence length="87" mass="9480">RTLGHRLGISAREIFARDEDERGGLLQARACNEMMIAIWSQLAVAREVGAEGYPDAEFLPVLLSKADMGEARGYLRSALESALDATT</sequence>
<organism evidence="1 2">
    <name type="scientific">Streptomyces daliensis</name>
    <dbReference type="NCBI Taxonomy" id="299421"/>
    <lineage>
        <taxon>Bacteria</taxon>
        <taxon>Bacillati</taxon>
        <taxon>Actinomycetota</taxon>
        <taxon>Actinomycetes</taxon>
        <taxon>Kitasatosporales</taxon>
        <taxon>Streptomycetaceae</taxon>
        <taxon>Streptomyces</taxon>
    </lineage>
</organism>
<dbReference type="Proteomes" id="UP000675554">
    <property type="component" value="Unassembled WGS sequence"/>
</dbReference>
<evidence type="ECO:0000313" key="2">
    <source>
        <dbReference type="Proteomes" id="UP000675554"/>
    </source>
</evidence>
<keyword evidence="2" id="KW-1185">Reference proteome</keyword>
<reference evidence="1" key="1">
    <citation type="submission" date="2021-04" db="EMBL/GenBank/DDBJ databases">
        <title>Sequencing of actinobacteria type strains.</title>
        <authorList>
            <person name="Nguyen G.-S."/>
            <person name="Wentzel A."/>
        </authorList>
    </citation>
    <scope>NUCLEOTIDE SEQUENCE</scope>
    <source>
        <strain evidence="1">DSM 42095</strain>
    </source>
</reference>
<proteinExistence type="predicted"/>
<dbReference type="EMBL" id="JAGSMN010000741">
    <property type="protein sequence ID" value="MBR7676783.1"/>
    <property type="molecule type" value="Genomic_DNA"/>
</dbReference>
<name>A0A8T4J1E4_9ACTN</name>
<gene>
    <name evidence="1" type="ORF">KDA82_28015</name>
</gene>
<evidence type="ECO:0000313" key="1">
    <source>
        <dbReference type="EMBL" id="MBR7676783.1"/>
    </source>
</evidence>